<dbReference type="AlphaFoldDB" id="A0A0A9VT62"/>
<feature type="non-terminal residue" evidence="1">
    <location>
        <position position="1"/>
    </location>
</feature>
<organism evidence="1">
    <name type="scientific">Lygus hesperus</name>
    <name type="common">Western plant bug</name>
    <dbReference type="NCBI Taxonomy" id="30085"/>
    <lineage>
        <taxon>Eukaryota</taxon>
        <taxon>Metazoa</taxon>
        <taxon>Ecdysozoa</taxon>
        <taxon>Arthropoda</taxon>
        <taxon>Hexapoda</taxon>
        <taxon>Insecta</taxon>
        <taxon>Pterygota</taxon>
        <taxon>Neoptera</taxon>
        <taxon>Paraneoptera</taxon>
        <taxon>Hemiptera</taxon>
        <taxon>Heteroptera</taxon>
        <taxon>Panheteroptera</taxon>
        <taxon>Cimicomorpha</taxon>
        <taxon>Miridae</taxon>
        <taxon>Mirini</taxon>
        <taxon>Lygus</taxon>
    </lineage>
</organism>
<gene>
    <name evidence="1" type="ORF">CM83_103206</name>
</gene>
<sequence length="135" mass="15261">YKPFGILGSIPCPSTIHTTHGGRIVRHDGVVRQVQAFSSSGWGVEMERKYLYIAKRRFDIMDGNADGSAVIFNEQVVNTVDLDQPWREKKWKYECQVLHQQYLSVQEWQQITSGLQPCLFPGAGCGVDKSPQSCE</sequence>
<accession>A0A0A9VT62</accession>
<evidence type="ECO:0000313" key="1">
    <source>
        <dbReference type="EMBL" id="JAF98420.1"/>
    </source>
</evidence>
<reference evidence="1" key="1">
    <citation type="journal article" date="2014" name="PLoS ONE">
        <title>Transcriptome-Based Identification of ABC Transporters in the Western Tarnished Plant Bug Lygus hesperus.</title>
        <authorList>
            <person name="Hull J.J."/>
            <person name="Chaney K."/>
            <person name="Geib S.M."/>
            <person name="Fabrick J.A."/>
            <person name="Brent C.S."/>
            <person name="Walsh D."/>
            <person name="Lavine L.C."/>
        </authorList>
    </citation>
    <scope>NUCLEOTIDE SEQUENCE</scope>
</reference>
<proteinExistence type="predicted"/>
<protein>
    <submittedName>
        <fullName evidence="1">Uncharacterized protein</fullName>
    </submittedName>
</protein>
<name>A0A0A9VT62_LYGHE</name>
<dbReference type="EMBL" id="GBHO01045183">
    <property type="protein sequence ID" value="JAF98420.1"/>
    <property type="molecule type" value="Transcribed_RNA"/>
</dbReference>
<reference evidence="1" key="2">
    <citation type="submission" date="2014-07" db="EMBL/GenBank/DDBJ databases">
        <authorList>
            <person name="Hull J."/>
        </authorList>
    </citation>
    <scope>NUCLEOTIDE SEQUENCE</scope>
</reference>